<dbReference type="EMBL" id="JAHLFU010000054">
    <property type="protein sequence ID" value="MBU3852784.1"/>
    <property type="molecule type" value="Genomic_DNA"/>
</dbReference>
<evidence type="ECO:0000313" key="2">
    <source>
        <dbReference type="Proteomes" id="UP000823865"/>
    </source>
</evidence>
<protein>
    <submittedName>
        <fullName evidence="1">YecH family protein</fullName>
    </submittedName>
</protein>
<sequence>MKKLHAHEVLDMMGTKTYTEELLKKEILEKFGEDTLFYTCSAEDMNADELIAFLKQKGKFKPQEDGFAFDETKRCNHH</sequence>
<accession>A0A9E2P0J2</accession>
<dbReference type="Pfam" id="PF10678">
    <property type="entry name" value="DUF2492"/>
    <property type="match status" value="1"/>
</dbReference>
<dbReference type="Proteomes" id="UP000823865">
    <property type="component" value="Unassembled WGS sequence"/>
</dbReference>
<reference evidence="1" key="1">
    <citation type="journal article" date="2021" name="PeerJ">
        <title>Extensive microbial diversity within the chicken gut microbiome revealed by metagenomics and culture.</title>
        <authorList>
            <person name="Gilroy R."/>
            <person name="Ravi A."/>
            <person name="Getino M."/>
            <person name="Pursley I."/>
            <person name="Horton D.L."/>
            <person name="Alikhan N.F."/>
            <person name="Baker D."/>
            <person name="Gharbi K."/>
            <person name="Hall N."/>
            <person name="Watson M."/>
            <person name="Adriaenssens E.M."/>
            <person name="Foster-Nyarko E."/>
            <person name="Jarju S."/>
            <person name="Secka A."/>
            <person name="Antonio M."/>
            <person name="Oren A."/>
            <person name="Chaudhuri R.R."/>
            <person name="La Ragione R."/>
            <person name="Hildebrand F."/>
            <person name="Pallen M.J."/>
        </authorList>
    </citation>
    <scope>NUCLEOTIDE SEQUENCE</scope>
    <source>
        <strain evidence="1">G3-2149</strain>
    </source>
</reference>
<organism evidence="1 2">
    <name type="scientific">Candidatus Paraprevotella stercoravium</name>
    <dbReference type="NCBI Taxonomy" id="2838725"/>
    <lineage>
        <taxon>Bacteria</taxon>
        <taxon>Pseudomonadati</taxon>
        <taxon>Bacteroidota</taxon>
        <taxon>Bacteroidia</taxon>
        <taxon>Bacteroidales</taxon>
        <taxon>Prevotellaceae</taxon>
        <taxon>Paraprevotella</taxon>
    </lineage>
</organism>
<comment type="caution">
    <text evidence="1">The sequence shown here is derived from an EMBL/GenBank/DDBJ whole genome shotgun (WGS) entry which is preliminary data.</text>
</comment>
<reference evidence="1" key="2">
    <citation type="submission" date="2021-04" db="EMBL/GenBank/DDBJ databases">
        <authorList>
            <person name="Gilroy R."/>
        </authorList>
    </citation>
    <scope>NUCLEOTIDE SEQUENCE</scope>
    <source>
        <strain evidence="1">G3-2149</strain>
    </source>
</reference>
<dbReference type="AlphaFoldDB" id="A0A9E2P0J2"/>
<dbReference type="NCBIfam" id="TIGR03853">
    <property type="entry name" value="matur_matur"/>
    <property type="match status" value="1"/>
</dbReference>
<name>A0A9E2P0J2_9BACT</name>
<gene>
    <name evidence="1" type="ORF">H9789_02960</name>
</gene>
<evidence type="ECO:0000313" key="1">
    <source>
        <dbReference type="EMBL" id="MBU3852784.1"/>
    </source>
</evidence>
<dbReference type="InterPro" id="IPR019620">
    <property type="entry name" value="Metal-bd_prot_put"/>
</dbReference>
<proteinExistence type="predicted"/>